<accession>A0ACC1JTF4</accession>
<keyword evidence="2" id="KW-1185">Reference proteome</keyword>
<feature type="non-terminal residue" evidence="1">
    <location>
        <position position="527"/>
    </location>
</feature>
<evidence type="ECO:0000313" key="1">
    <source>
        <dbReference type="EMBL" id="KAJ2766720.1"/>
    </source>
</evidence>
<dbReference type="Proteomes" id="UP001140234">
    <property type="component" value="Unassembled WGS sequence"/>
</dbReference>
<dbReference type="EMBL" id="JANBUJ010001617">
    <property type="protein sequence ID" value="KAJ2766720.1"/>
    <property type="molecule type" value="Genomic_DNA"/>
</dbReference>
<comment type="caution">
    <text evidence="1">The sequence shown here is derived from an EMBL/GenBank/DDBJ whole genome shotgun (WGS) entry which is preliminary data.</text>
</comment>
<reference evidence="1" key="1">
    <citation type="submission" date="2022-07" db="EMBL/GenBank/DDBJ databases">
        <title>Phylogenomic reconstructions and comparative analyses of Kickxellomycotina fungi.</title>
        <authorList>
            <person name="Reynolds N.K."/>
            <person name="Stajich J.E."/>
            <person name="Barry K."/>
            <person name="Grigoriev I.V."/>
            <person name="Crous P."/>
            <person name="Smith M.E."/>
        </authorList>
    </citation>
    <scope>NUCLEOTIDE SEQUENCE</scope>
    <source>
        <strain evidence="1">CBS 109366</strain>
    </source>
</reference>
<gene>
    <name evidence="1" type="ORF">IWQ57_004252</name>
</gene>
<evidence type="ECO:0000313" key="2">
    <source>
        <dbReference type="Proteomes" id="UP001140234"/>
    </source>
</evidence>
<name>A0ACC1JTF4_9FUNG</name>
<protein>
    <submittedName>
        <fullName evidence="1">Uncharacterized protein</fullName>
    </submittedName>
</protein>
<organism evidence="1 2">
    <name type="scientific">Coemansia nantahalensis</name>
    <dbReference type="NCBI Taxonomy" id="2789366"/>
    <lineage>
        <taxon>Eukaryota</taxon>
        <taxon>Fungi</taxon>
        <taxon>Fungi incertae sedis</taxon>
        <taxon>Zoopagomycota</taxon>
        <taxon>Kickxellomycotina</taxon>
        <taxon>Kickxellomycetes</taxon>
        <taxon>Kickxellales</taxon>
        <taxon>Kickxellaceae</taxon>
        <taxon>Coemansia</taxon>
    </lineage>
</organism>
<proteinExistence type="predicted"/>
<sequence length="527" mass="55623">ARVAGGPARRGRPAERPAGCPHDDGRRSRRLLLWRGGRGGASVGRRGRAAGAGCAWMRGRGRQRGVGQEPLPVDRVEQRGTCPAVPGPLARVLVGRARPGAAARALSARVRVRRAGCAAAHPRGRRGPAAADGALHRVGRRRRGGRARGGDGRLVRHAGVRGRGACEGDRRRPAEGRRQDRVRGAGRARRRGRRGASVGGGAGRSAATDCQLRAPRPLGRDARLPAPRDDGHGAVCCPPAGRRRGRDARRGCGAPLPAALHGDCCGRAPRRALRQGGGAGGPGPRRGPRPADAGPARGAPGPARRGRGRRRGGAGGARRAGAAAAPGARAAPYAGLRLPGAAIPGCGARARHAGCGHRVAPGPDRAGRSRRGLPRASDGRHGVAVPRGLVRRDWSPPQHPPRCRLPVPGRGRSARCCPQPLLPPGHAGHRRAAACRRRRRGGRGGRGRAVLRLCVQPDARPPPAQRRPGRLHMLCRCRVPAQRLWLPQPARRHYRDRAQLPHPATGPRRRRGCPPAARRRRGRVCLL</sequence>
<feature type="non-terminal residue" evidence="1">
    <location>
        <position position="1"/>
    </location>
</feature>